<dbReference type="Gene3D" id="3.30.1190.10">
    <property type="entry name" value="DNA-binding protein Tfx superfamily, archaea"/>
    <property type="match status" value="1"/>
</dbReference>
<dbReference type="InterPro" id="IPR029291">
    <property type="entry name" value="Tfx_C"/>
</dbReference>
<dbReference type="GO" id="GO:0003700">
    <property type="term" value="F:DNA-binding transcription factor activity"/>
    <property type="evidence" value="ECO:0007669"/>
    <property type="project" value="InterPro"/>
</dbReference>
<keyword evidence="1" id="KW-0805">Transcription regulation</keyword>
<keyword evidence="7" id="KW-1185">Reference proteome</keyword>
<dbReference type="NCBIfam" id="NF003054">
    <property type="entry name" value="PRK03975.1-1"/>
    <property type="match status" value="1"/>
</dbReference>
<dbReference type="AlphaFoldDB" id="A0A4D6HCV2"/>
<dbReference type="GeneID" id="39848485"/>
<reference evidence="6 7" key="1">
    <citation type="journal article" date="2019" name="Nat. Commun.">
        <title>A new type of DNA phosphorothioation-based antiviral system in archaea.</title>
        <authorList>
            <person name="Xiong L."/>
            <person name="Liu S."/>
            <person name="Chen S."/>
            <person name="Xiao Y."/>
            <person name="Zhu B."/>
            <person name="Gao Y."/>
            <person name="Zhang Y."/>
            <person name="Chen B."/>
            <person name="Luo J."/>
            <person name="Deng Z."/>
            <person name="Chen X."/>
            <person name="Wang L."/>
            <person name="Chen S."/>
        </authorList>
    </citation>
    <scope>NUCLEOTIDE SEQUENCE [LARGE SCALE GENOMIC DNA]</scope>
    <source>
        <strain evidence="6 7">CBA1105</strain>
    </source>
</reference>
<sequence>MTDADSILEQAGFDSEASILTRRQAEVLALRERGLTQSAIAEQFGTSRANVASIESSARENVRKARETIAVAETLRAPVQIDVEAGTDLYDVPPVVFEACDDAGVKVPHTAPELLSTVSEAAGDAVVGREIRVEILVSVSADGTVRVRRTSDD</sequence>
<evidence type="ECO:0000256" key="2">
    <source>
        <dbReference type="ARBA" id="ARBA00023125"/>
    </source>
</evidence>
<dbReference type="STRING" id="1457250.GCA_000755225_00602"/>
<keyword evidence="2 6" id="KW-0238">DNA-binding</keyword>
<dbReference type="EMBL" id="CP031310">
    <property type="protein sequence ID" value="QCC51809.1"/>
    <property type="molecule type" value="Genomic_DNA"/>
</dbReference>
<evidence type="ECO:0000259" key="4">
    <source>
        <dbReference type="Pfam" id="PF04545"/>
    </source>
</evidence>
<dbReference type="InterPro" id="IPR018384">
    <property type="entry name" value="Tfx_DNA-bd_euryarc"/>
</dbReference>
<name>A0A4D6HCV2_9EURY</name>
<evidence type="ECO:0000313" key="6">
    <source>
        <dbReference type="EMBL" id="QCC51809.1"/>
    </source>
</evidence>
<dbReference type="RefSeq" id="WP_049994578.1">
    <property type="nucleotide sequence ID" value="NZ_CP031310.1"/>
</dbReference>
<organism evidence="6 7">
    <name type="scientific">Halapricum salinum</name>
    <dbReference type="NCBI Taxonomy" id="1457250"/>
    <lineage>
        <taxon>Archaea</taxon>
        <taxon>Methanobacteriati</taxon>
        <taxon>Methanobacteriota</taxon>
        <taxon>Stenosarchaea group</taxon>
        <taxon>Halobacteria</taxon>
        <taxon>Halobacteriales</taxon>
        <taxon>Haloarculaceae</taxon>
        <taxon>Halapricum</taxon>
    </lineage>
</organism>
<feature type="domain" description="DNA binding protein Tfx C-terminal" evidence="5">
    <location>
        <begin position="65"/>
        <end position="147"/>
    </location>
</feature>
<dbReference type="InterPro" id="IPR004645">
    <property type="entry name" value="Tfx_DNA-bd_arc"/>
</dbReference>
<evidence type="ECO:0000256" key="3">
    <source>
        <dbReference type="ARBA" id="ARBA00023163"/>
    </source>
</evidence>
<dbReference type="Proteomes" id="UP000296706">
    <property type="component" value="Chromosome"/>
</dbReference>
<evidence type="ECO:0000259" key="5">
    <source>
        <dbReference type="Pfam" id="PF14601"/>
    </source>
</evidence>
<dbReference type="SUPFAM" id="SSF89915">
    <property type="entry name" value="DNA-binding protein Tfx"/>
    <property type="match status" value="1"/>
</dbReference>
<dbReference type="InterPro" id="IPR007630">
    <property type="entry name" value="RNA_pol_sigma70_r4"/>
</dbReference>
<protein>
    <submittedName>
        <fullName evidence="6">Tfx family DNA-binding protein</fullName>
    </submittedName>
</protein>
<keyword evidence="3" id="KW-0804">Transcription</keyword>
<dbReference type="PIRSF" id="PIRSF004932">
    <property type="entry name" value="DNA_bind_Tfx"/>
    <property type="match status" value="1"/>
</dbReference>
<dbReference type="GO" id="GO:0006352">
    <property type="term" value="P:DNA-templated transcription initiation"/>
    <property type="evidence" value="ECO:0007669"/>
    <property type="project" value="InterPro"/>
</dbReference>
<dbReference type="KEGG" id="hsn:DV733_11435"/>
<evidence type="ECO:0000313" key="7">
    <source>
        <dbReference type="Proteomes" id="UP000296706"/>
    </source>
</evidence>
<dbReference type="GO" id="GO:0003677">
    <property type="term" value="F:DNA binding"/>
    <property type="evidence" value="ECO:0007669"/>
    <property type="project" value="UniProtKB-KW"/>
</dbReference>
<accession>A0A4D6HCV2</accession>
<dbReference type="Pfam" id="PF04545">
    <property type="entry name" value="Sigma70_r4"/>
    <property type="match status" value="1"/>
</dbReference>
<proteinExistence type="predicted"/>
<dbReference type="NCBIfam" id="TIGR00721">
    <property type="entry name" value="tfx"/>
    <property type="match status" value="1"/>
</dbReference>
<dbReference type="OrthoDB" id="17771at2157"/>
<dbReference type="InterPro" id="IPR036657">
    <property type="entry name" value="Tfx_DNA-bd_sf_arc"/>
</dbReference>
<evidence type="ECO:0000256" key="1">
    <source>
        <dbReference type="ARBA" id="ARBA00023015"/>
    </source>
</evidence>
<gene>
    <name evidence="6" type="ORF">DV733_11435</name>
</gene>
<dbReference type="Pfam" id="PF14601">
    <property type="entry name" value="TFX_C"/>
    <property type="match status" value="1"/>
</dbReference>
<feature type="domain" description="RNA polymerase sigma-70 region 4" evidence="4">
    <location>
        <begin position="20"/>
        <end position="64"/>
    </location>
</feature>